<dbReference type="AlphaFoldDB" id="A0A7W3MTW7"/>
<evidence type="ECO:0000313" key="3">
    <source>
        <dbReference type="Proteomes" id="UP000539313"/>
    </source>
</evidence>
<dbReference type="RefSeq" id="WP_182704016.1">
    <property type="nucleotide sequence ID" value="NZ_JACJII010000001.1"/>
</dbReference>
<evidence type="ECO:0000313" key="2">
    <source>
        <dbReference type="EMBL" id="MBA9001821.1"/>
    </source>
</evidence>
<proteinExistence type="predicted"/>
<dbReference type="EMBL" id="JACJII010000001">
    <property type="protein sequence ID" value="MBA9001821.1"/>
    <property type="molecule type" value="Genomic_DNA"/>
</dbReference>
<keyword evidence="1" id="KW-1133">Transmembrane helix</keyword>
<evidence type="ECO:0000256" key="1">
    <source>
        <dbReference type="SAM" id="Phobius"/>
    </source>
</evidence>
<reference evidence="2 3" key="1">
    <citation type="submission" date="2020-08" db="EMBL/GenBank/DDBJ databases">
        <title>Sequencing the genomes of 1000 actinobacteria strains.</title>
        <authorList>
            <person name="Klenk H.-P."/>
        </authorList>
    </citation>
    <scope>NUCLEOTIDE SEQUENCE [LARGE SCALE GENOMIC DNA]</scope>
    <source>
        <strain evidence="2 3">DSM 45823</strain>
    </source>
</reference>
<feature type="transmembrane region" description="Helical" evidence="1">
    <location>
        <begin position="61"/>
        <end position="80"/>
    </location>
</feature>
<organism evidence="2 3">
    <name type="scientific">Thermomonospora cellulosilytica</name>
    <dbReference type="NCBI Taxonomy" id="1411118"/>
    <lineage>
        <taxon>Bacteria</taxon>
        <taxon>Bacillati</taxon>
        <taxon>Actinomycetota</taxon>
        <taxon>Actinomycetes</taxon>
        <taxon>Streptosporangiales</taxon>
        <taxon>Thermomonosporaceae</taxon>
        <taxon>Thermomonospora</taxon>
    </lineage>
</organism>
<keyword evidence="3" id="KW-1185">Reference proteome</keyword>
<name>A0A7W3MTW7_9ACTN</name>
<comment type="caution">
    <text evidence="2">The sequence shown here is derived from an EMBL/GenBank/DDBJ whole genome shotgun (WGS) entry which is preliminary data.</text>
</comment>
<sequence length="174" mass="18378">MAASVVPLSRVPWWVEWAARVAAFSALPSGVWRVALGVGVPVGFSGELAEMYGPGWLLTPYVILLSVLAEILALLTLGLVRPWGEVVPRWVPFLGGRAIPTLAVVVPASLGAVAVTLITMLGAVSWYGPEAMGHPESPHGVAGVVMTACYLPLLLWGPLLAVVTVAYYLRRRGG</sequence>
<accession>A0A7W3MTW7</accession>
<dbReference type="Proteomes" id="UP000539313">
    <property type="component" value="Unassembled WGS sequence"/>
</dbReference>
<feature type="transmembrane region" description="Helical" evidence="1">
    <location>
        <begin position="140"/>
        <end position="169"/>
    </location>
</feature>
<keyword evidence="1" id="KW-0812">Transmembrane</keyword>
<keyword evidence="1" id="KW-0472">Membrane</keyword>
<feature type="transmembrane region" description="Helical" evidence="1">
    <location>
        <begin position="101"/>
        <end position="128"/>
    </location>
</feature>
<protein>
    <submittedName>
        <fullName evidence="2">Uncharacterized protein</fullName>
    </submittedName>
</protein>
<gene>
    <name evidence="2" type="ORF">HNR21_000703</name>
</gene>